<accession>A0AAD1R4S3</accession>
<proteinExistence type="predicted"/>
<keyword evidence="3" id="KW-1185">Reference proteome</keyword>
<dbReference type="Proteomes" id="UP001295444">
    <property type="component" value="Chromosome 01"/>
</dbReference>
<protein>
    <submittedName>
        <fullName evidence="2">Uncharacterized protein</fullName>
    </submittedName>
</protein>
<feature type="non-terminal residue" evidence="2">
    <location>
        <position position="1"/>
    </location>
</feature>
<sequence>PTLAIRTPVHYPNSSSFVGLRRRPGPLRRSGGPPADERTSTRTEPWHTIAPP</sequence>
<feature type="region of interest" description="Disordered" evidence="1">
    <location>
        <begin position="1"/>
        <end position="52"/>
    </location>
</feature>
<feature type="compositionally biased region" description="Basic and acidic residues" evidence="1">
    <location>
        <begin position="35"/>
        <end position="45"/>
    </location>
</feature>
<evidence type="ECO:0000313" key="3">
    <source>
        <dbReference type="Proteomes" id="UP001295444"/>
    </source>
</evidence>
<evidence type="ECO:0000256" key="1">
    <source>
        <dbReference type="SAM" id="MobiDB-lite"/>
    </source>
</evidence>
<evidence type="ECO:0000313" key="2">
    <source>
        <dbReference type="EMBL" id="CAH2223974.1"/>
    </source>
</evidence>
<organism evidence="2 3">
    <name type="scientific">Pelobates cultripes</name>
    <name type="common">Western spadefoot toad</name>
    <dbReference type="NCBI Taxonomy" id="61616"/>
    <lineage>
        <taxon>Eukaryota</taxon>
        <taxon>Metazoa</taxon>
        <taxon>Chordata</taxon>
        <taxon>Craniata</taxon>
        <taxon>Vertebrata</taxon>
        <taxon>Euteleostomi</taxon>
        <taxon>Amphibia</taxon>
        <taxon>Batrachia</taxon>
        <taxon>Anura</taxon>
        <taxon>Pelobatoidea</taxon>
        <taxon>Pelobatidae</taxon>
        <taxon>Pelobates</taxon>
    </lineage>
</organism>
<gene>
    <name evidence="2" type="ORF">PECUL_23A004965</name>
</gene>
<name>A0AAD1R4S3_PELCU</name>
<dbReference type="AlphaFoldDB" id="A0AAD1R4S3"/>
<dbReference type="EMBL" id="OW240912">
    <property type="protein sequence ID" value="CAH2223974.1"/>
    <property type="molecule type" value="Genomic_DNA"/>
</dbReference>
<reference evidence="2" key="1">
    <citation type="submission" date="2022-03" db="EMBL/GenBank/DDBJ databases">
        <authorList>
            <person name="Alioto T."/>
            <person name="Alioto T."/>
            <person name="Gomez Garrido J."/>
        </authorList>
    </citation>
    <scope>NUCLEOTIDE SEQUENCE</scope>
</reference>